<evidence type="ECO:0000256" key="1">
    <source>
        <dbReference type="SAM" id="MobiDB-lite"/>
    </source>
</evidence>
<dbReference type="PANTHER" id="PTHR10827">
    <property type="entry name" value="RETICULOCALBIN"/>
    <property type="match status" value="1"/>
</dbReference>
<feature type="region of interest" description="Disordered" evidence="1">
    <location>
        <begin position="25"/>
        <end position="69"/>
    </location>
</feature>
<dbReference type="Proteomes" id="UP001198862">
    <property type="component" value="Unassembled WGS sequence"/>
</dbReference>
<feature type="chain" id="PRO_5046230274" description="EF-hand domain-containing protein" evidence="2">
    <location>
        <begin position="23"/>
        <end position="374"/>
    </location>
</feature>
<evidence type="ECO:0000313" key="4">
    <source>
        <dbReference type="EMBL" id="MCC8432720.1"/>
    </source>
</evidence>
<feature type="compositionally biased region" description="Pro residues" evidence="1">
    <location>
        <begin position="355"/>
        <end position="374"/>
    </location>
</feature>
<organism evidence="4 5">
    <name type="scientific">Reyranella aquatilis</name>
    <dbReference type="NCBI Taxonomy" id="2035356"/>
    <lineage>
        <taxon>Bacteria</taxon>
        <taxon>Pseudomonadati</taxon>
        <taxon>Pseudomonadota</taxon>
        <taxon>Alphaproteobacteria</taxon>
        <taxon>Hyphomicrobiales</taxon>
        <taxon>Reyranellaceae</taxon>
        <taxon>Reyranella</taxon>
    </lineage>
</organism>
<protein>
    <recommendedName>
        <fullName evidence="3">EF-hand domain-containing protein</fullName>
    </recommendedName>
</protein>
<dbReference type="InterPro" id="IPR018247">
    <property type="entry name" value="EF_Hand_1_Ca_BS"/>
</dbReference>
<evidence type="ECO:0000256" key="2">
    <source>
        <dbReference type="SAM" id="SignalP"/>
    </source>
</evidence>
<evidence type="ECO:0000259" key="3">
    <source>
        <dbReference type="PROSITE" id="PS50222"/>
    </source>
</evidence>
<keyword evidence="5" id="KW-1185">Reference proteome</keyword>
<comment type="caution">
    <text evidence="4">The sequence shown here is derived from an EMBL/GenBank/DDBJ whole genome shotgun (WGS) entry which is preliminary data.</text>
</comment>
<dbReference type="PROSITE" id="PS50222">
    <property type="entry name" value="EF_HAND_2"/>
    <property type="match status" value="4"/>
</dbReference>
<gene>
    <name evidence="4" type="ORF">LJ725_27425</name>
</gene>
<feature type="domain" description="EF-hand" evidence="3">
    <location>
        <begin position="140"/>
        <end position="175"/>
    </location>
</feature>
<dbReference type="Gene3D" id="1.10.238.10">
    <property type="entry name" value="EF-hand"/>
    <property type="match status" value="3"/>
</dbReference>
<feature type="region of interest" description="Disordered" evidence="1">
    <location>
        <begin position="327"/>
        <end position="374"/>
    </location>
</feature>
<proteinExistence type="predicted"/>
<feature type="signal peptide" evidence="2">
    <location>
        <begin position="1"/>
        <end position="22"/>
    </location>
</feature>
<evidence type="ECO:0000313" key="5">
    <source>
        <dbReference type="Proteomes" id="UP001198862"/>
    </source>
</evidence>
<dbReference type="EMBL" id="JAJISD010000017">
    <property type="protein sequence ID" value="MCC8432720.1"/>
    <property type="molecule type" value="Genomic_DNA"/>
</dbReference>
<dbReference type="Pfam" id="PF13202">
    <property type="entry name" value="EF-hand_5"/>
    <property type="match status" value="5"/>
</dbReference>
<feature type="domain" description="EF-hand" evidence="3">
    <location>
        <begin position="94"/>
        <end position="129"/>
    </location>
</feature>
<dbReference type="SUPFAM" id="SSF47473">
    <property type="entry name" value="EF-hand"/>
    <property type="match status" value="2"/>
</dbReference>
<dbReference type="SMART" id="SM00054">
    <property type="entry name" value="EFh"/>
    <property type="match status" value="6"/>
</dbReference>
<dbReference type="InterPro" id="IPR011992">
    <property type="entry name" value="EF-hand-dom_pair"/>
</dbReference>
<feature type="domain" description="EF-hand" evidence="3">
    <location>
        <begin position="265"/>
        <end position="300"/>
    </location>
</feature>
<accession>A0ABS8L2Z5</accession>
<dbReference type="PANTHER" id="PTHR10827:SF85">
    <property type="entry name" value="CALCIUM-BINDING PROTEIN"/>
    <property type="match status" value="1"/>
</dbReference>
<keyword evidence="2" id="KW-0732">Signal</keyword>
<feature type="domain" description="EF-hand" evidence="3">
    <location>
        <begin position="230"/>
        <end position="255"/>
    </location>
</feature>
<dbReference type="InterPro" id="IPR002048">
    <property type="entry name" value="EF_hand_dom"/>
</dbReference>
<dbReference type="PROSITE" id="PS00018">
    <property type="entry name" value="EF_HAND_1"/>
    <property type="match status" value="5"/>
</dbReference>
<feature type="compositionally biased region" description="Low complexity" evidence="1">
    <location>
        <begin position="52"/>
        <end position="69"/>
    </location>
</feature>
<name>A0ABS8L2Z5_9HYPH</name>
<dbReference type="RefSeq" id="WP_230554136.1">
    <property type="nucleotide sequence ID" value="NZ_JAJISD010000017.1"/>
</dbReference>
<sequence length="374" mass="41120">MIRTFRSALFLTAACFALPVAAQTPPTQAWPQNRPPTQATPPAQPAQPATPPSTGAAATPPAAGGPLGSAAPIPLPQWFVDIDVNKKGEVTRADFLKYRMKSFESLDANKDNKLSVEEFIKVVEPPVTPADAPGLPPLEERRTRAKAEFQNLDTNRDGFVDRGEAEALVHSEFNNYDTDRDNKITEPEVRLIIQRSLQREAAERQQAEARRRQGMMTLNEFIDMQLRQGDELDKNKDGKISSQDYLAMAGPADGPQAKNLLPFDMRKQIAMRKFAEIDTNKDGQIDRVELTAHALKQFLEMDLNKDRFISEEEFKKAQEAEAAKIRAIVQTMMPAQQPAQPRPAQPQPRGGQPGGPAPAPAPAGPPPGLPQGTR</sequence>
<feature type="compositionally biased region" description="Pro residues" evidence="1">
    <location>
        <begin position="38"/>
        <end position="51"/>
    </location>
</feature>
<reference evidence="4 5" key="1">
    <citation type="submission" date="2021-11" db="EMBL/GenBank/DDBJ databases">
        <authorList>
            <person name="Lee D.-H."/>
            <person name="Kim S.-B."/>
        </authorList>
    </citation>
    <scope>NUCLEOTIDE SEQUENCE [LARGE SCALE GENOMIC DNA]</scope>
    <source>
        <strain evidence="4 5">KCTC 52223</strain>
    </source>
</reference>